<dbReference type="PANTHER" id="PTHR43252:SF6">
    <property type="entry name" value="NEGATIVE TRANSCRIPTION REGULATOR PADR"/>
    <property type="match status" value="1"/>
</dbReference>
<evidence type="ECO:0000259" key="2">
    <source>
        <dbReference type="Pfam" id="PF10400"/>
    </source>
</evidence>
<protein>
    <submittedName>
        <fullName evidence="3">PadR family transcriptional regulator</fullName>
    </submittedName>
</protein>
<name>A0ABQ1EF51_9CLOT</name>
<dbReference type="InterPro" id="IPR036388">
    <property type="entry name" value="WH-like_DNA-bd_sf"/>
</dbReference>
<feature type="domain" description="Transcription regulator PadR N-terminal" evidence="1">
    <location>
        <begin position="6"/>
        <end position="77"/>
    </location>
</feature>
<accession>A0ABQ1EF51</accession>
<dbReference type="RefSeq" id="WP_206871446.1">
    <property type="nucleotide sequence ID" value="NZ_BMBA01000004.1"/>
</dbReference>
<sequence length="170" mass="19568">MTEFIILGFLTKNNMTGYDIKQKMGISTSNFIDASYGSIYPSLKRLEQKGLICSEEIIEGGKIKKIYSITEQGKDEFLRWLNSPIEASKTSITSALSKIFFFDNLSKETITNLLNTYIEDLTKFKSNLLNVKETVDEKANSFELCTLNFGLDFYDFAIHWFKNYLDNLRS</sequence>
<evidence type="ECO:0000313" key="3">
    <source>
        <dbReference type="EMBL" id="GFZ33210.1"/>
    </source>
</evidence>
<gene>
    <name evidence="3" type="ORF">CSC2_37360</name>
</gene>
<dbReference type="Pfam" id="PF10400">
    <property type="entry name" value="Vir_act_alpha_C"/>
    <property type="match status" value="1"/>
</dbReference>
<evidence type="ECO:0000313" key="4">
    <source>
        <dbReference type="Proteomes" id="UP000663802"/>
    </source>
</evidence>
<feature type="domain" description="Transcription regulator PadR C-terminal" evidence="2">
    <location>
        <begin position="96"/>
        <end position="168"/>
    </location>
</feature>
<dbReference type="PANTHER" id="PTHR43252">
    <property type="entry name" value="TRANSCRIPTIONAL REGULATOR YQJI"/>
    <property type="match status" value="1"/>
</dbReference>
<dbReference type="Gene3D" id="1.10.10.10">
    <property type="entry name" value="Winged helix-like DNA-binding domain superfamily/Winged helix DNA-binding domain"/>
    <property type="match status" value="1"/>
</dbReference>
<comment type="caution">
    <text evidence="3">The sequence shown here is derived from an EMBL/GenBank/DDBJ whole genome shotgun (WGS) entry which is preliminary data.</text>
</comment>
<dbReference type="SUPFAM" id="SSF46785">
    <property type="entry name" value="Winged helix' DNA-binding domain"/>
    <property type="match status" value="1"/>
</dbReference>
<keyword evidence="4" id="KW-1185">Reference proteome</keyword>
<dbReference type="Pfam" id="PF03551">
    <property type="entry name" value="PadR"/>
    <property type="match status" value="1"/>
</dbReference>
<dbReference type="InterPro" id="IPR018309">
    <property type="entry name" value="Tscrpt_reg_PadR_C"/>
</dbReference>
<proteinExistence type="predicted"/>
<evidence type="ECO:0000259" key="1">
    <source>
        <dbReference type="Pfam" id="PF03551"/>
    </source>
</evidence>
<dbReference type="InterPro" id="IPR036390">
    <property type="entry name" value="WH_DNA-bd_sf"/>
</dbReference>
<dbReference type="Proteomes" id="UP000663802">
    <property type="component" value="Unassembled WGS sequence"/>
</dbReference>
<organism evidence="3 4">
    <name type="scientific">Clostridium zeae</name>
    <dbReference type="NCBI Taxonomy" id="2759022"/>
    <lineage>
        <taxon>Bacteria</taxon>
        <taxon>Bacillati</taxon>
        <taxon>Bacillota</taxon>
        <taxon>Clostridia</taxon>
        <taxon>Eubacteriales</taxon>
        <taxon>Clostridiaceae</taxon>
        <taxon>Clostridium</taxon>
    </lineage>
</organism>
<dbReference type="InterPro" id="IPR005149">
    <property type="entry name" value="Tscrpt_reg_PadR_N"/>
</dbReference>
<dbReference type="EMBL" id="BMBA01000004">
    <property type="protein sequence ID" value="GFZ33210.1"/>
    <property type="molecule type" value="Genomic_DNA"/>
</dbReference>
<reference evidence="3 4" key="1">
    <citation type="journal article" date="2021" name="Int. J. Syst. Evol. Microbiol.">
        <title>Clostridium zeae sp. nov., isolated from corn silage.</title>
        <authorList>
            <person name="Kobayashi H."/>
            <person name="Tanizawa Y."/>
            <person name="Yagura M."/>
            <person name="Sakamoto M."/>
            <person name="Ohkuma M."/>
            <person name="Tohno M."/>
        </authorList>
    </citation>
    <scope>NUCLEOTIDE SEQUENCE [LARGE SCALE GENOMIC DNA]</scope>
    <source>
        <strain evidence="3 4">CSC2</strain>
    </source>
</reference>